<dbReference type="Gene3D" id="1.10.600.10">
    <property type="entry name" value="Farnesyl Diphosphate Synthase"/>
    <property type="match status" value="1"/>
</dbReference>
<dbReference type="Proteomes" id="UP000313849">
    <property type="component" value="Unassembled WGS sequence"/>
</dbReference>
<dbReference type="AlphaFoldDB" id="A0A5C5BC73"/>
<evidence type="ECO:0000313" key="7">
    <source>
        <dbReference type="EMBL" id="TNU73797.1"/>
    </source>
</evidence>
<dbReference type="RefSeq" id="WP_108717543.1">
    <property type="nucleotide sequence ID" value="NZ_VENP01000032.1"/>
</dbReference>
<gene>
    <name evidence="7" type="ORF">FH969_09350</name>
</gene>
<evidence type="ECO:0000256" key="1">
    <source>
        <dbReference type="ARBA" id="ARBA00001946"/>
    </source>
</evidence>
<dbReference type="PROSITE" id="PS00444">
    <property type="entry name" value="POLYPRENYL_SYNTHASE_2"/>
    <property type="match status" value="1"/>
</dbReference>
<organism evidence="7 8">
    <name type="scientific">Miniimonas arenae</name>
    <dbReference type="NCBI Taxonomy" id="676201"/>
    <lineage>
        <taxon>Bacteria</taxon>
        <taxon>Bacillati</taxon>
        <taxon>Actinomycetota</taxon>
        <taxon>Actinomycetes</taxon>
        <taxon>Micrococcales</taxon>
        <taxon>Beutenbergiaceae</taxon>
        <taxon>Miniimonas</taxon>
    </lineage>
</organism>
<dbReference type="PROSITE" id="PS00723">
    <property type="entry name" value="POLYPRENYL_SYNTHASE_1"/>
    <property type="match status" value="1"/>
</dbReference>
<comment type="caution">
    <text evidence="7">The sequence shown here is derived from an EMBL/GenBank/DDBJ whole genome shotgun (WGS) entry which is preliminary data.</text>
</comment>
<comment type="similarity">
    <text evidence="2 6">Belongs to the FPP/GGPP synthase family.</text>
</comment>
<name>A0A5C5BC73_9MICO</name>
<dbReference type="SFLD" id="SFLDG01017">
    <property type="entry name" value="Polyprenyl_Transferase_Like"/>
    <property type="match status" value="1"/>
</dbReference>
<dbReference type="GO" id="GO:0004659">
    <property type="term" value="F:prenyltransferase activity"/>
    <property type="evidence" value="ECO:0007669"/>
    <property type="project" value="InterPro"/>
</dbReference>
<reference evidence="7 8" key="1">
    <citation type="submission" date="2019-06" db="EMBL/GenBank/DDBJ databases">
        <title>Draft genome sequence of Miniimonas arenae KCTC 19750T isolated from sea sand.</title>
        <authorList>
            <person name="Park S.-J."/>
        </authorList>
    </citation>
    <scope>NUCLEOTIDE SEQUENCE [LARGE SCALE GENOMIC DNA]</scope>
    <source>
        <strain evidence="7 8">KCTC 19750</strain>
    </source>
</reference>
<proteinExistence type="inferred from homology"/>
<evidence type="ECO:0000256" key="4">
    <source>
        <dbReference type="ARBA" id="ARBA00022723"/>
    </source>
</evidence>
<dbReference type="OrthoDB" id="4497239at2"/>
<protein>
    <submittedName>
        <fullName evidence="7">Polyprenyl synthetase family protein</fullName>
    </submittedName>
</protein>
<keyword evidence="8" id="KW-1185">Reference proteome</keyword>
<dbReference type="GO" id="GO:0046872">
    <property type="term" value="F:metal ion binding"/>
    <property type="evidence" value="ECO:0007669"/>
    <property type="project" value="UniProtKB-KW"/>
</dbReference>
<evidence type="ECO:0000256" key="6">
    <source>
        <dbReference type="RuleBase" id="RU004466"/>
    </source>
</evidence>
<dbReference type="PANTHER" id="PTHR12001:SF85">
    <property type="entry name" value="SHORT CHAIN ISOPRENYL DIPHOSPHATE SYNTHASE"/>
    <property type="match status" value="1"/>
</dbReference>
<dbReference type="GO" id="GO:0008299">
    <property type="term" value="P:isoprenoid biosynthetic process"/>
    <property type="evidence" value="ECO:0007669"/>
    <property type="project" value="InterPro"/>
</dbReference>
<evidence type="ECO:0000256" key="3">
    <source>
        <dbReference type="ARBA" id="ARBA00022679"/>
    </source>
</evidence>
<dbReference type="SFLD" id="SFLDS00005">
    <property type="entry name" value="Isoprenoid_Synthase_Type_I"/>
    <property type="match status" value="1"/>
</dbReference>
<dbReference type="InterPro" id="IPR008949">
    <property type="entry name" value="Isoprenoid_synthase_dom_sf"/>
</dbReference>
<sequence>MPADTPALVQHALEAALTEADRLAAAAGAETAVLVQAASRAVSGGKRLRARLCLAAAGACGAPVDSALAPAVRAAAALELFQAAALVHDDLMDASDTRRGEPAAHRWLAVAVESRPGADATRFGDSAAVLLGDLLLTMSATALHDAVADTEREVRRAAAAVYAEMSTEVALGQFLDLVAAHVPWHGEADLDRAWRVVRAKSARYSVELPLALGARLAGADDATTAWFTAIGSHVGTAFQLRDDLLGVFGDPEVTGKPAGDDLREGKRTVLVALAALAGSDADREHLLGALGHPDLDAAAIAQLRALLERTGAVAQVEALIAQHTAEAHRLLEAPPTLVADTAELEALVAAATQRSA</sequence>
<dbReference type="InterPro" id="IPR033749">
    <property type="entry name" value="Polyprenyl_synt_CS"/>
</dbReference>
<evidence type="ECO:0000256" key="5">
    <source>
        <dbReference type="ARBA" id="ARBA00022842"/>
    </source>
</evidence>
<evidence type="ECO:0000256" key="2">
    <source>
        <dbReference type="ARBA" id="ARBA00006706"/>
    </source>
</evidence>
<dbReference type="SUPFAM" id="SSF48576">
    <property type="entry name" value="Terpenoid synthases"/>
    <property type="match status" value="1"/>
</dbReference>
<comment type="cofactor">
    <cofactor evidence="1">
        <name>Mg(2+)</name>
        <dbReference type="ChEBI" id="CHEBI:18420"/>
    </cofactor>
</comment>
<accession>A0A5C5BC73</accession>
<dbReference type="Pfam" id="PF00348">
    <property type="entry name" value="polyprenyl_synt"/>
    <property type="match status" value="1"/>
</dbReference>
<keyword evidence="4" id="KW-0479">Metal-binding</keyword>
<keyword evidence="3 6" id="KW-0808">Transferase</keyword>
<dbReference type="EMBL" id="VENP01000032">
    <property type="protein sequence ID" value="TNU73797.1"/>
    <property type="molecule type" value="Genomic_DNA"/>
</dbReference>
<evidence type="ECO:0000313" key="8">
    <source>
        <dbReference type="Proteomes" id="UP000313849"/>
    </source>
</evidence>
<dbReference type="InterPro" id="IPR000092">
    <property type="entry name" value="Polyprenyl_synt"/>
</dbReference>
<keyword evidence="5" id="KW-0460">Magnesium</keyword>
<dbReference type="PANTHER" id="PTHR12001">
    <property type="entry name" value="GERANYLGERANYL PYROPHOSPHATE SYNTHASE"/>
    <property type="match status" value="1"/>
</dbReference>